<evidence type="ECO:0000259" key="3">
    <source>
        <dbReference type="Pfam" id="PF14613"/>
    </source>
</evidence>
<dbReference type="InterPro" id="IPR027842">
    <property type="entry name" value="HAM1-like_C"/>
</dbReference>
<feature type="compositionally biased region" description="Basic and acidic residues" evidence="2">
    <location>
        <begin position="185"/>
        <end position="202"/>
    </location>
</feature>
<protein>
    <submittedName>
        <fullName evidence="5">Uncharacterized protein</fullName>
    </submittedName>
</protein>
<dbReference type="GO" id="GO:0008289">
    <property type="term" value="F:lipid binding"/>
    <property type="evidence" value="ECO:0007669"/>
    <property type="project" value="InterPro"/>
</dbReference>
<feature type="region of interest" description="Disordered" evidence="2">
    <location>
        <begin position="807"/>
        <end position="880"/>
    </location>
</feature>
<evidence type="ECO:0000256" key="2">
    <source>
        <dbReference type="SAM" id="MobiDB-lite"/>
    </source>
</evidence>
<dbReference type="AlphaFoldDB" id="A0A2S6CG09"/>
<dbReference type="STRING" id="357750.A0A2S6CG09"/>
<dbReference type="Pfam" id="PF19343">
    <property type="entry name" value="HAM1_N"/>
    <property type="match status" value="1"/>
</dbReference>
<dbReference type="Gene3D" id="3.15.10.10">
    <property type="entry name" value="Bactericidal permeability-increasing protein, domain 1"/>
    <property type="match status" value="1"/>
</dbReference>
<feature type="compositionally biased region" description="Basic and acidic residues" evidence="2">
    <location>
        <begin position="216"/>
        <end position="226"/>
    </location>
</feature>
<dbReference type="EMBL" id="PNEN01000450">
    <property type="protein sequence ID" value="PPJ58670.1"/>
    <property type="molecule type" value="Genomic_DNA"/>
</dbReference>
<keyword evidence="6" id="KW-1185">Reference proteome</keyword>
<reference evidence="6" key="1">
    <citation type="journal article" date="2017" name="bioRxiv">
        <title>Conservation of a gene cluster reveals novel cercosporin biosynthetic mechanisms and extends production to the genus Colletotrichum.</title>
        <authorList>
            <person name="de Jonge R."/>
            <person name="Ebert M.K."/>
            <person name="Huitt-Roehl C.R."/>
            <person name="Pal P."/>
            <person name="Suttle J.C."/>
            <person name="Spanner R.E."/>
            <person name="Neubauer J.D."/>
            <person name="Jurick W.M.II."/>
            <person name="Stott K.A."/>
            <person name="Secor G.A."/>
            <person name="Thomma B.P.H.J."/>
            <person name="Van de Peer Y."/>
            <person name="Townsend C.A."/>
            <person name="Bolton M.D."/>
        </authorList>
    </citation>
    <scope>NUCLEOTIDE SEQUENCE [LARGE SCALE GENOMIC DNA]</scope>
    <source>
        <strain evidence="6">CBS538.71</strain>
    </source>
</reference>
<gene>
    <name evidence="5" type="ORF">CBER1_03964</name>
</gene>
<name>A0A2S6CG09_9PEZI</name>
<evidence type="ECO:0000259" key="4">
    <source>
        <dbReference type="Pfam" id="PF19343"/>
    </source>
</evidence>
<feature type="compositionally biased region" description="Polar residues" evidence="2">
    <location>
        <begin position="850"/>
        <end position="880"/>
    </location>
</feature>
<sequence length="880" mass="98090">MASSKAVNVPTDNKIKEKDINAKLQLYGIYSACAKGKVPSNKQIDVAMNTALAWRGMSQPNTKLSADGQKLVSDLRTVIEKAKVLMLTKNEGNLLQDFIWQTQAIGAGDAKAPGAPIDKAIAEQHGQQALEGLRTLGQLIITNGQFRKLLSDSVVLLRDIAGDAAQNAASAVNPDEERLAQIDKPAEDNTWHEAPDLSKDNIRNQIKSTVPIGSKQEAKEHAKEVAGDATQAAHPSGSRDPADAAELARREQQTGGSTGLDVQQGAQAAKDRAKQKTWDQMDENDKQKVREYRQQTKEYFQKKVPKERREQTIYRLKKMIVEIQGHQDYQQAIDTLLRLAEEYTGHTKDVAAQSTGAVKGAHSQDSLTTAEADLRTLLERFANSTSFDDLFESINQIYKDADRDPELKNFFRGLNRFIRRCLQEQGYVLQDESNEEWNKLYDHGNFLLRTRYRNDTDRIVDEVKFLATQFEQDTLNQEFGDAMDKLFKDLGNDSDGKPEFKPHLVKDLTEVLIPAFFENVRYVPLPRIEVSDPQVDAIVENLVLEGDNLAPNMFEFGSDNYWRWGRKGFQSKNKNKVMLAVSGIQMDLRDVAYYVKKKQGFPSITDKGVLDIFLGGTGLSFKVAMETADKKDRSHFFKINTINVDVKNVNIKVKQSNHKLLFSLFKPVLLKVLRPVIQKVVEKQVRDSVQQLDGLLWEVKQEVDRAVEEAKNNPDPENLQNIYQRYFNAFQKQMQKGQQKKEAAKERAKETNVNVAVTQNDSIFKNISLPGGISTKATEYQELAAKGEKWESPVFSIGSASETKSLPAAPKVVRKPHQVTQGGLRDTPAGGAAGGAAPGTVRSAADLPVAQNTPHGTANGQPGLSFSNQVDGAFQPTRQI</sequence>
<dbReference type="InterPro" id="IPR017943">
    <property type="entry name" value="Bactericidal_perm-incr_a/b_dom"/>
</dbReference>
<dbReference type="PANTHER" id="PTHR31138">
    <property type="entry name" value="CHROMOSOME 19, WHOLE GENOME SHOTGUN SEQUENCE"/>
    <property type="match status" value="1"/>
</dbReference>
<proteinExistence type="predicted"/>
<feature type="region of interest" description="Disordered" evidence="2">
    <location>
        <begin position="185"/>
        <end position="204"/>
    </location>
</feature>
<dbReference type="PANTHER" id="PTHR31138:SF1">
    <property type="entry name" value="PDZ DOMAIN-CONTAINING PROTEIN"/>
    <property type="match status" value="1"/>
</dbReference>
<feature type="region of interest" description="Disordered" evidence="2">
    <location>
        <begin position="210"/>
        <end position="286"/>
    </location>
</feature>
<evidence type="ECO:0000313" key="5">
    <source>
        <dbReference type="EMBL" id="PPJ58670.1"/>
    </source>
</evidence>
<dbReference type="SUPFAM" id="SSF55394">
    <property type="entry name" value="Bactericidal permeability-increasing protein, BPI"/>
    <property type="match status" value="1"/>
</dbReference>
<feature type="compositionally biased region" description="Basic and acidic residues" evidence="2">
    <location>
        <begin position="240"/>
        <end position="252"/>
    </location>
</feature>
<keyword evidence="1" id="KW-0175">Coiled coil</keyword>
<feature type="compositionally biased region" description="Basic and acidic residues" evidence="2">
    <location>
        <begin position="269"/>
        <end position="286"/>
    </location>
</feature>
<accession>A0A2S6CG09</accession>
<dbReference type="Pfam" id="PF14613">
    <property type="entry name" value="HAM1_C"/>
    <property type="match status" value="1"/>
</dbReference>
<feature type="domain" description="HAM1-like N-terminal" evidence="4">
    <location>
        <begin position="3"/>
        <end position="632"/>
    </location>
</feature>
<comment type="caution">
    <text evidence="5">The sequence shown here is derived from an EMBL/GenBank/DDBJ whole genome shotgun (WGS) entry which is preliminary data.</text>
</comment>
<feature type="domain" description="HAM1-like C-terminal" evidence="3">
    <location>
        <begin position="644"/>
        <end position="807"/>
    </location>
</feature>
<dbReference type="OrthoDB" id="19394at2759"/>
<feature type="coiled-coil region" evidence="1">
    <location>
        <begin position="727"/>
        <end position="761"/>
    </location>
</feature>
<evidence type="ECO:0000256" key="1">
    <source>
        <dbReference type="SAM" id="Coils"/>
    </source>
</evidence>
<organism evidence="5 6">
    <name type="scientific">Cercospora berteroae</name>
    <dbReference type="NCBI Taxonomy" id="357750"/>
    <lineage>
        <taxon>Eukaryota</taxon>
        <taxon>Fungi</taxon>
        <taxon>Dikarya</taxon>
        <taxon>Ascomycota</taxon>
        <taxon>Pezizomycotina</taxon>
        <taxon>Dothideomycetes</taxon>
        <taxon>Dothideomycetidae</taxon>
        <taxon>Mycosphaerellales</taxon>
        <taxon>Mycosphaerellaceae</taxon>
        <taxon>Cercospora</taxon>
    </lineage>
</organism>
<dbReference type="Proteomes" id="UP000237631">
    <property type="component" value="Unassembled WGS sequence"/>
</dbReference>
<dbReference type="InterPro" id="IPR045967">
    <property type="entry name" value="HAM1-like_N"/>
</dbReference>
<evidence type="ECO:0000313" key="6">
    <source>
        <dbReference type="Proteomes" id="UP000237631"/>
    </source>
</evidence>